<protein>
    <submittedName>
        <fullName evidence="3">Membrane protein</fullName>
    </submittedName>
</protein>
<feature type="transmembrane region" description="Helical" evidence="1">
    <location>
        <begin position="163"/>
        <end position="181"/>
    </location>
</feature>
<evidence type="ECO:0000313" key="3">
    <source>
        <dbReference type="EMBL" id="MET3750834.1"/>
    </source>
</evidence>
<dbReference type="PIRSF" id="PIRSF038959">
    <property type="entry name" value="SdpI"/>
    <property type="match status" value="1"/>
</dbReference>
<feature type="transmembrane region" description="Helical" evidence="1">
    <location>
        <begin position="187"/>
        <end position="206"/>
    </location>
</feature>
<keyword evidence="1" id="KW-1133">Transmembrane helix</keyword>
<dbReference type="Proteomes" id="UP001549106">
    <property type="component" value="Unassembled WGS sequence"/>
</dbReference>
<proteinExistence type="predicted"/>
<evidence type="ECO:0000259" key="2">
    <source>
        <dbReference type="Pfam" id="PF07853"/>
    </source>
</evidence>
<dbReference type="EMBL" id="JBEPMJ010000014">
    <property type="protein sequence ID" value="MET3750834.1"/>
    <property type="molecule type" value="Genomic_DNA"/>
</dbReference>
<comment type="caution">
    <text evidence="3">The sequence shown here is derived from an EMBL/GenBank/DDBJ whole genome shotgun (WGS) entry which is preliminary data.</text>
</comment>
<accession>A0ABV2M2Z1</accession>
<feature type="transmembrane region" description="Helical" evidence="1">
    <location>
        <begin position="85"/>
        <end position="111"/>
    </location>
</feature>
<evidence type="ECO:0000313" key="4">
    <source>
        <dbReference type="Proteomes" id="UP001549106"/>
    </source>
</evidence>
<keyword evidence="1" id="KW-0812">Transmembrane</keyword>
<dbReference type="InterPro" id="IPR025962">
    <property type="entry name" value="SdpI/YhfL"/>
</dbReference>
<reference evidence="3 4" key="1">
    <citation type="submission" date="2024-06" db="EMBL/GenBank/DDBJ databases">
        <title>Genomic Encyclopedia of Type Strains, Phase IV (KMG-IV): sequencing the most valuable type-strain genomes for metagenomic binning, comparative biology and taxonomic classification.</title>
        <authorList>
            <person name="Goeker M."/>
        </authorList>
    </citation>
    <scope>NUCLEOTIDE SEQUENCE [LARGE SCALE GENOMIC DNA]</scope>
    <source>
        <strain evidence="3 4">DSM 29492</strain>
    </source>
</reference>
<dbReference type="Pfam" id="PF13630">
    <property type="entry name" value="SdpI"/>
    <property type="match status" value="1"/>
</dbReference>
<keyword evidence="4" id="KW-1185">Reference proteome</keyword>
<evidence type="ECO:0000256" key="1">
    <source>
        <dbReference type="SAM" id="Phobius"/>
    </source>
</evidence>
<feature type="domain" description="DUF1648" evidence="2">
    <location>
        <begin position="14"/>
        <end position="61"/>
    </location>
</feature>
<sequence length="210" mass="23923">MIKRYKWTLFAASLMILCPIIVGIIFWDQLPDMIPTHFGSDNQVNGWTSKPVAVFGMPLFLLAMEFFCAFMVGADPKRKNINQKLMRAILWMIPILSVVTNLISYAIALGMSVDTGMVVNILLGIMFVIMGNYMHKIKQNYSVGIKLPWTLNSEENWNRTHRVASWLFIMGGAIFVINGFLQSKWVLFAFLACVFLIPAGYSFYLYKKGI</sequence>
<name>A0ABV2M2Z1_9FIRM</name>
<feature type="transmembrane region" description="Helical" evidence="1">
    <location>
        <begin position="52"/>
        <end position="73"/>
    </location>
</feature>
<keyword evidence="1" id="KW-0472">Membrane</keyword>
<dbReference type="PANTHER" id="PTHR37810:SF5">
    <property type="entry name" value="IMMUNITY PROTEIN SDPI"/>
    <property type="match status" value="1"/>
</dbReference>
<organism evidence="3 4">
    <name type="scientific">Blautia caecimuris</name>
    <dbReference type="NCBI Taxonomy" id="1796615"/>
    <lineage>
        <taxon>Bacteria</taxon>
        <taxon>Bacillati</taxon>
        <taxon>Bacillota</taxon>
        <taxon>Clostridia</taxon>
        <taxon>Lachnospirales</taxon>
        <taxon>Lachnospiraceae</taxon>
        <taxon>Blautia</taxon>
    </lineage>
</organism>
<feature type="transmembrane region" description="Helical" evidence="1">
    <location>
        <begin position="7"/>
        <end position="27"/>
    </location>
</feature>
<dbReference type="Pfam" id="PF07853">
    <property type="entry name" value="DUF1648"/>
    <property type="match status" value="1"/>
</dbReference>
<dbReference type="PANTHER" id="PTHR37810">
    <property type="entry name" value="IMMUNITY PROTEIN SDPI"/>
    <property type="match status" value="1"/>
</dbReference>
<gene>
    <name evidence="3" type="ORF">ABID24_002087</name>
</gene>
<dbReference type="RefSeq" id="WP_147599655.1">
    <property type="nucleotide sequence ID" value="NZ_BAABXP010000001.1"/>
</dbReference>
<dbReference type="InterPro" id="IPR012867">
    <property type="entry name" value="DUF1648"/>
</dbReference>
<feature type="transmembrane region" description="Helical" evidence="1">
    <location>
        <begin position="117"/>
        <end position="134"/>
    </location>
</feature>
<dbReference type="InterPro" id="IPR026272">
    <property type="entry name" value="SdpI"/>
</dbReference>